<name>A0A0W8F9D7_9ZZZZ</name>
<organism evidence="1">
    <name type="scientific">hydrocarbon metagenome</name>
    <dbReference type="NCBI Taxonomy" id="938273"/>
    <lineage>
        <taxon>unclassified sequences</taxon>
        <taxon>metagenomes</taxon>
        <taxon>ecological metagenomes</taxon>
    </lineage>
</organism>
<reference evidence="1" key="1">
    <citation type="journal article" date="2015" name="Proc. Natl. Acad. Sci. U.S.A.">
        <title>Networks of energetic and metabolic interactions define dynamics in microbial communities.</title>
        <authorList>
            <person name="Embree M."/>
            <person name="Liu J.K."/>
            <person name="Al-Bassam M.M."/>
            <person name="Zengler K."/>
        </authorList>
    </citation>
    <scope>NUCLEOTIDE SEQUENCE</scope>
</reference>
<dbReference type="EMBL" id="LNQE01001437">
    <property type="protein sequence ID" value="KUG17501.1"/>
    <property type="molecule type" value="Genomic_DNA"/>
</dbReference>
<accession>A0A0W8F9D7</accession>
<dbReference type="AlphaFoldDB" id="A0A0W8F9D7"/>
<comment type="caution">
    <text evidence="1">The sequence shown here is derived from an EMBL/GenBank/DDBJ whole genome shotgun (WGS) entry which is preliminary data.</text>
</comment>
<evidence type="ECO:0000313" key="1">
    <source>
        <dbReference type="EMBL" id="KUG17501.1"/>
    </source>
</evidence>
<gene>
    <name evidence="1" type="ORF">ASZ90_012820</name>
</gene>
<sequence length="209" mass="23360">MAKYSSTECSLIEKSINVWFIIFHPMLNILQLSESQIYVESERWQCSFGHGRPVKLGLVLEAVDLEEDDDNGFSIVIDASLLPQLECLDGEILEEARAEGLEAKEEQILYAYESYGGVPVNIDAVQPPKASCGFSSFVADSTIRSTEIAGTGESMETRHFQNVDEAMSFARDFYAVYAPVIFGFIDMVLDHPLRSGGTGWDRISRMARR</sequence>
<proteinExistence type="predicted"/>
<protein>
    <submittedName>
        <fullName evidence="1">Uncharacterized protein</fullName>
    </submittedName>
</protein>